<evidence type="ECO:0000256" key="5">
    <source>
        <dbReference type="ARBA" id="ARBA00022840"/>
    </source>
</evidence>
<comment type="similarity">
    <text evidence="2">In the C-terminal section; belongs to the UPF0157 (GrpB) family.</text>
</comment>
<dbReference type="NCBIfam" id="NF002879">
    <property type="entry name" value="PRK03333.1"/>
    <property type="match status" value="1"/>
</dbReference>
<dbReference type="Gene3D" id="3.40.50.300">
    <property type="entry name" value="P-loop containing nucleotide triphosphate hydrolases"/>
    <property type="match status" value="1"/>
</dbReference>
<dbReference type="EMBL" id="CP090958">
    <property type="protein sequence ID" value="WGW13761.1"/>
    <property type="molecule type" value="Genomic_DNA"/>
</dbReference>
<dbReference type="RefSeq" id="WP_349640584.1">
    <property type="nucleotide sequence ID" value="NZ_CP090958.1"/>
</dbReference>
<dbReference type="HAMAP" id="MF_00376">
    <property type="entry name" value="Dephospho_CoA_kinase"/>
    <property type="match status" value="1"/>
</dbReference>
<evidence type="ECO:0000313" key="8">
    <source>
        <dbReference type="EMBL" id="WGW13761.1"/>
    </source>
</evidence>
<dbReference type="Pfam" id="PF01121">
    <property type="entry name" value="CoaE"/>
    <property type="match status" value="1"/>
</dbReference>
<evidence type="ECO:0000256" key="6">
    <source>
        <dbReference type="HAMAP-Rule" id="MF_00376"/>
    </source>
</evidence>
<dbReference type="InterPro" id="IPR027417">
    <property type="entry name" value="P-loop_NTPase"/>
</dbReference>
<comment type="catalytic activity">
    <reaction evidence="6">
        <text>3'-dephospho-CoA + ATP = ADP + CoA + H(+)</text>
        <dbReference type="Rhea" id="RHEA:18245"/>
        <dbReference type="ChEBI" id="CHEBI:15378"/>
        <dbReference type="ChEBI" id="CHEBI:30616"/>
        <dbReference type="ChEBI" id="CHEBI:57287"/>
        <dbReference type="ChEBI" id="CHEBI:57328"/>
        <dbReference type="ChEBI" id="CHEBI:456216"/>
        <dbReference type="EC" id="2.7.1.24"/>
    </reaction>
</comment>
<comment type="pathway">
    <text evidence="6">Cofactor biosynthesis; coenzyme A biosynthesis; CoA from (R)-pantothenate: step 5/5.</text>
</comment>
<evidence type="ECO:0000256" key="7">
    <source>
        <dbReference type="NCBIfam" id="TIGR00152"/>
    </source>
</evidence>
<keyword evidence="4 6" id="KW-0547">Nucleotide-binding</keyword>
<dbReference type="PANTHER" id="PTHR10695:SF46">
    <property type="entry name" value="BIFUNCTIONAL COENZYME A SYNTHASE-RELATED"/>
    <property type="match status" value="1"/>
</dbReference>
<keyword evidence="9" id="KW-1185">Reference proteome</keyword>
<feature type="binding site" evidence="6">
    <location>
        <begin position="11"/>
        <end position="16"/>
    </location>
    <ligand>
        <name>ATP</name>
        <dbReference type="ChEBI" id="CHEBI:30616"/>
    </ligand>
</feature>
<protein>
    <recommendedName>
        <fullName evidence="6 7">Dephospho-CoA kinase</fullName>
        <ecNumber evidence="6 7">2.7.1.24</ecNumber>
    </recommendedName>
    <alternativeName>
        <fullName evidence="6">Dephosphocoenzyme A kinase</fullName>
    </alternativeName>
</protein>
<dbReference type="Pfam" id="PF04229">
    <property type="entry name" value="GrpB"/>
    <property type="match status" value="1"/>
</dbReference>
<proteinExistence type="inferred from homology"/>
<name>A0ABY8QY89_9MICO</name>
<dbReference type="NCBIfam" id="TIGR00152">
    <property type="entry name" value="dephospho-CoA kinase"/>
    <property type="match status" value="1"/>
</dbReference>
<organism evidence="8 9">
    <name type="scientific">Saxibacter everestensis</name>
    <dbReference type="NCBI Taxonomy" id="2909229"/>
    <lineage>
        <taxon>Bacteria</taxon>
        <taxon>Bacillati</taxon>
        <taxon>Actinomycetota</taxon>
        <taxon>Actinomycetes</taxon>
        <taxon>Micrococcales</taxon>
        <taxon>Brevibacteriaceae</taxon>
        <taxon>Saxibacter</taxon>
    </lineage>
</organism>
<dbReference type="SUPFAM" id="SSF52540">
    <property type="entry name" value="P-loop containing nucleoside triphosphate hydrolases"/>
    <property type="match status" value="1"/>
</dbReference>
<accession>A0ABY8QY89</accession>
<comment type="similarity">
    <text evidence="6">Belongs to the CoaE family.</text>
</comment>
<dbReference type="InterPro" id="IPR001977">
    <property type="entry name" value="Depp_CoAkinase"/>
</dbReference>
<evidence type="ECO:0000256" key="4">
    <source>
        <dbReference type="ARBA" id="ARBA00022741"/>
    </source>
</evidence>
<keyword evidence="6 8" id="KW-0418">Kinase</keyword>
<dbReference type="Gene3D" id="3.30.460.10">
    <property type="entry name" value="Beta Polymerase, domain 2"/>
    <property type="match status" value="1"/>
</dbReference>
<dbReference type="EC" id="2.7.1.24" evidence="6 7"/>
<dbReference type="InterPro" id="IPR007344">
    <property type="entry name" value="GrpB/CoaE"/>
</dbReference>
<keyword evidence="6 8" id="KW-0808">Transferase</keyword>
<comment type="subcellular location">
    <subcellularLocation>
        <location evidence="6">Cytoplasm</location>
    </subcellularLocation>
</comment>
<sequence length="402" mass="44661">MLLLGLTGGIAAGKSMIATRLADLGAVVIDADLLARQAVEAGSPGLEAIADAFGPDVMLPDGTLDRPALGRVIFNDEQARARLNAIVHPAVRELFSHRLAEAPADSIVVHDVPLLVENAMQAEYHLVMVVAASEPERLRRLISERGMSREDALSRIRAQADDSERRAVADIWLDNERAPEQTRMELDRIWRQRLVPFERNVRTRQLTDNSGPVVIVAADPSWPAQARRISERIRRAGGAGVLAIDHIGSTSVPGLGAKDRIDLQMAVRSLADADEMADRLAWIGFPPGRHLFDTPKPMFSAEHEAWGKRFHREADPGRAVNLHVRVFGAANWRYALAFRDWLRAEPGWRDEYERLKRRIASEHSHDPDGNGYAMAKEPWFSDVAEPALHAWIAKTGWEATVQ</sequence>
<dbReference type="PANTHER" id="PTHR10695">
    <property type="entry name" value="DEPHOSPHO-COA KINASE-RELATED"/>
    <property type="match status" value="1"/>
</dbReference>
<keyword evidence="5 6" id="KW-0067">ATP-binding</keyword>
<dbReference type="GO" id="GO:0004140">
    <property type="term" value="F:dephospho-CoA kinase activity"/>
    <property type="evidence" value="ECO:0007669"/>
    <property type="project" value="UniProtKB-EC"/>
</dbReference>
<reference evidence="8 9" key="1">
    <citation type="submission" date="2023-05" db="EMBL/GenBank/DDBJ databases">
        <title>Lithophilousrod everest ZFBP1038 complete genpme.</title>
        <authorList>
            <person name="Tian M."/>
        </authorList>
    </citation>
    <scope>NUCLEOTIDE SEQUENCE [LARGE SCALE GENOMIC DNA]</scope>
    <source>
        <strain evidence="8 9">ZFBP1038</strain>
    </source>
</reference>
<dbReference type="SUPFAM" id="SSF81301">
    <property type="entry name" value="Nucleotidyltransferase"/>
    <property type="match status" value="1"/>
</dbReference>
<evidence type="ECO:0000256" key="1">
    <source>
        <dbReference type="ARBA" id="ARBA00008826"/>
    </source>
</evidence>
<gene>
    <name evidence="6 8" type="primary">coaE</name>
    <name evidence="8" type="ORF">LWF01_08435</name>
</gene>
<dbReference type="InterPro" id="IPR043519">
    <property type="entry name" value="NT_sf"/>
</dbReference>
<dbReference type="Proteomes" id="UP001209083">
    <property type="component" value="Chromosome"/>
</dbReference>
<evidence type="ECO:0000313" key="9">
    <source>
        <dbReference type="Proteomes" id="UP001209083"/>
    </source>
</evidence>
<evidence type="ECO:0000256" key="3">
    <source>
        <dbReference type="ARBA" id="ARBA00022490"/>
    </source>
</evidence>
<keyword evidence="6" id="KW-0173">Coenzyme A biosynthesis</keyword>
<keyword evidence="3 6" id="KW-0963">Cytoplasm</keyword>
<comment type="function">
    <text evidence="6">Catalyzes the phosphorylation of the 3'-hydroxyl group of dephosphocoenzyme A to form coenzyme A.</text>
</comment>
<comment type="similarity">
    <text evidence="1">In the N-terminal section; belongs to the CoaE family.</text>
</comment>
<dbReference type="CDD" id="cd02022">
    <property type="entry name" value="DPCK"/>
    <property type="match status" value="1"/>
</dbReference>
<evidence type="ECO:0000256" key="2">
    <source>
        <dbReference type="ARBA" id="ARBA00011058"/>
    </source>
</evidence>